<dbReference type="Pfam" id="PF13637">
    <property type="entry name" value="Ank_4"/>
    <property type="match status" value="1"/>
</dbReference>
<dbReference type="SMART" id="SM00218">
    <property type="entry name" value="ZU5"/>
    <property type="match status" value="1"/>
</dbReference>
<dbReference type="Pfam" id="PF17809">
    <property type="entry name" value="UPA_2"/>
    <property type="match status" value="1"/>
</dbReference>
<dbReference type="RGD" id="1309620">
    <property type="gene designation" value="Ank1"/>
</dbReference>
<keyword evidence="5 7" id="KW-0040">ANK repeat</keyword>
<dbReference type="PANTHER" id="PTHR24123">
    <property type="entry name" value="ANKYRIN REPEAT-CONTAINING"/>
    <property type="match status" value="1"/>
</dbReference>
<evidence type="ECO:0000256" key="7">
    <source>
        <dbReference type="PROSITE-ProRule" id="PRU00023"/>
    </source>
</evidence>
<gene>
    <name evidence="10 11" type="primary">Ank1</name>
    <name evidence="10" type="ORF">rCG_43073</name>
</gene>
<evidence type="ECO:0000313" key="11">
    <source>
        <dbReference type="RGD" id="1309620"/>
    </source>
</evidence>
<dbReference type="InterPro" id="IPR040745">
    <property type="entry name" value="Ankyrin_UPA"/>
</dbReference>
<feature type="repeat" description="ANK" evidence="7">
    <location>
        <begin position="607"/>
        <end position="639"/>
    </location>
</feature>
<protein>
    <submittedName>
        <fullName evidence="10">Ankyrin 1, erythroid</fullName>
    </submittedName>
</protein>
<feature type="repeat" description="ANK" evidence="7">
    <location>
        <begin position="574"/>
        <end position="606"/>
    </location>
</feature>
<evidence type="ECO:0000256" key="5">
    <source>
        <dbReference type="ARBA" id="ARBA00023043"/>
    </source>
</evidence>
<feature type="repeat" description="ANK" evidence="7">
    <location>
        <begin position="277"/>
        <end position="309"/>
    </location>
</feature>
<feature type="repeat" description="ANK" evidence="7">
    <location>
        <begin position="244"/>
        <end position="276"/>
    </location>
</feature>
<name>A6IW46_RAT</name>
<feature type="repeat" description="ANK" evidence="7">
    <location>
        <begin position="475"/>
        <end position="499"/>
    </location>
</feature>
<feature type="repeat" description="ANK" evidence="7">
    <location>
        <begin position="211"/>
        <end position="243"/>
    </location>
</feature>
<feature type="repeat" description="ANK" evidence="7">
    <location>
        <begin position="343"/>
        <end position="375"/>
    </location>
</feature>
<feature type="repeat" description="ANK" evidence="7">
    <location>
        <begin position="508"/>
        <end position="540"/>
    </location>
</feature>
<feature type="domain" description="ZU5" evidence="9">
    <location>
        <begin position="828"/>
        <end position="983"/>
    </location>
</feature>
<evidence type="ECO:0000259" key="9">
    <source>
        <dbReference type="PROSITE" id="PS51145"/>
    </source>
</evidence>
<dbReference type="PANTHER" id="PTHR24123:SF71">
    <property type="entry name" value="ANKYRIN 1, ERYTHROCYTIC A ISOFORM X1"/>
    <property type="match status" value="1"/>
</dbReference>
<feature type="region of interest" description="Disordered" evidence="8">
    <location>
        <begin position="1357"/>
        <end position="1380"/>
    </location>
</feature>
<dbReference type="FunFam" id="1.25.40.20:FF:000003">
    <property type="entry name" value="Ankyrin, isoform B"/>
    <property type="match status" value="1"/>
</dbReference>
<evidence type="ECO:0000256" key="2">
    <source>
        <dbReference type="ARBA" id="ARBA00004496"/>
    </source>
</evidence>
<proteinExistence type="predicted"/>
<dbReference type="AGR" id="RGD:1309620"/>
<dbReference type="InterPro" id="IPR051165">
    <property type="entry name" value="Multifunctional_ANK_Repeat"/>
</dbReference>
<dbReference type="InterPro" id="IPR000906">
    <property type="entry name" value="ZU5_dom"/>
</dbReference>
<keyword evidence="6" id="KW-0472">Membrane</keyword>
<sequence>MAERPRRSGSDPAADAATSFLRAARSGNLDKALDHLRNGVDINTCNQNGLNGLHLASKEGHVKMVVELLHKEIILETTTKVRDGFTPLAVALQQGHENVVAHLINYGTKGKVRLPALHIAARNDDTRTAAVLLQNDPNPDVLSKTGFTPLHIAAHYENLNVAQLLLNRGASVNFTPQNGITPLHIASRRGNVIMVRLLLDRGAQIETRTKDELTPLHCAARNGHVRISEILLDHGAPIQAKTKNGLSPIHMAAQGDHLDCVRLLLQYNAEIDDITLDHLTPLHVAAHCGHHRVAKVLLDKGAKPNSRALNGFTPLHIACKKNHIRVMELLLKTGASIDAVTEKVETPLHMAARAGHTEVAKYLLQNKAKANAKAKDDQTPLHCAARIGHTSMVKLLLENDASPNLATTAGHTPLHTAAREGHVDTALALLEKEASQACMTKKGFTPLHVAAKYGKVRLAELLLEHDAHPNAAGKNGLTPLHVAVHHNNLDIVQLLLPRGGSPHSPAWNGYTPLHIAAKQNQIEVARSLLQYGGSANAESVQGVTPLHLAAQEGHTEMVALLLSKQANGNLGNKSGLTPLHLVAQEGHVPVADVLIKHGVTVDATTRMGYTPLHVASHYGNIKLVKFLLQHQADVNAKTKLGYSPLHQAAQQGHTDIVTLLLKNGASPNEVSSNGTTPLAIAKRLGYISVTDVLKVVTDETSVVLVSDKHRMSYPETVDEILDVSEDEGTAHISLTGDELVGSKAERRDSRDVGEEKELLDFVPKLDQVVESPAIPRIPCVTPETVVIRSEDQEQASKEYDEDSLIPSSPATETSDNISPVASPVHTGFLVSFMVDARGGSMRGSRHNGLRVVIPPRTCAAPTRITCRLVKPQKLSTPPPLAEEEGLASRIIALGPTGAQFLSPVIVEIPHFASHGRGDRELVVLRSENGSVWKEHKSRYGESYLDQILNGMDEELGSLEELEKKRVCRIITTDFPLYFVIMSRLCQDYDTIGPEGGSLRSKLVPLVQATFPENAVTKKVKLALQAQPVPDELVTKLLGNQATFSPIVTVEPRRRKFHRPIGLRIPLPPSWTDNPRDSGEGDTTSLRLLCSVIGGTDQAQWEDITGTTKLVYANECANFTTNVSARFWLSDCPRTAEAVHFATLLYKELTAVPYMAKFVIFAKMNDPREGRLRCYCMTDDKVDKTLEQHENFVEVARSRDIEVLEGMPLFAELSGNLVPVKKAAQQRSFHFQSFRENRLAIPVKVRDSSREPGGFLSFLRKPMKYEDAQHILCHLNVTMPPCTKGSGAEDRRRTLTPLTLRYSILSESRLGFTSDTDRVEMKMAVIREHLGLSWAVENLYTALRNIDRSEIVNMLEGSGRQSRNLKPDRRHGDREYSLSPSQVNGYSSLQDELLSPASLHYALPSPLCADQYWNEVAVIDAIPLAATEHDTMLEMSDMQVWSSGLTPSLVTAEDSSLECSKAEDSDAIPEWKLEGAHSEDTQGPELGSQDLVEDDTVDSDATNGLADLLGQQRVHARITDSPSVRQVLDRSQARTVDWYKQGSAASYPQEAAQSSWQEEVTQGPQSFQRRITTIQGPEPGTLQEYEQVVVSTREHVQRGPPESDSPKAGKDPSLWASESAFSQEVQGDELQNIPGEQVTEEQFTDEQGNIVTKKIIRKVVRQVDSSGAIDTQQHEEVELRGSGLQPDLIEGRKGAQIVKRASLKRGKQ</sequence>
<reference evidence="10" key="1">
    <citation type="journal article" date="2005" name="Genome Res.">
        <title>Gene and alternative splicing annotation with AIR.</title>
        <authorList>
            <person name="Florea L."/>
            <person name="Di Francesco V."/>
            <person name="Miller J."/>
            <person name="Turner R."/>
            <person name="Yao A."/>
            <person name="Harris M."/>
            <person name="Walenz B."/>
            <person name="Mobarry C."/>
            <person name="Merkulov G.V."/>
            <person name="Charlab R."/>
            <person name="Dew I."/>
            <person name="Deng Z."/>
            <person name="Istrail S."/>
            <person name="Li P."/>
            <person name="Sutton G."/>
        </authorList>
    </citation>
    <scope>NUCLEOTIDE SEQUENCE</scope>
    <source>
        <strain evidence="10">BN</strain>
    </source>
</reference>
<feature type="region of interest" description="Disordered" evidence="8">
    <location>
        <begin position="791"/>
        <end position="819"/>
    </location>
</feature>
<evidence type="ECO:0000256" key="6">
    <source>
        <dbReference type="ARBA" id="ARBA00023136"/>
    </source>
</evidence>
<dbReference type="FunFam" id="2.60.220.30:FF:000001">
    <property type="entry name" value="Ankyrin-3 isoform 2"/>
    <property type="match status" value="1"/>
</dbReference>
<evidence type="ECO:0000313" key="10">
    <source>
        <dbReference type="EMBL" id="EDM09025.1"/>
    </source>
</evidence>
<feature type="repeat" description="ANK" evidence="7">
    <location>
        <begin position="541"/>
        <end position="573"/>
    </location>
</feature>
<feature type="compositionally biased region" description="Basic and acidic residues" evidence="8">
    <location>
        <begin position="1364"/>
        <end position="1375"/>
    </location>
</feature>
<dbReference type="Pfam" id="PF12796">
    <property type="entry name" value="Ank_2"/>
    <property type="match status" value="6"/>
</dbReference>
<dbReference type="GO" id="GO:0005737">
    <property type="term" value="C:cytoplasm"/>
    <property type="evidence" value="ECO:0007669"/>
    <property type="project" value="UniProtKB-SubCell"/>
</dbReference>
<dbReference type="Gene3D" id="2.60.220.30">
    <property type="match status" value="2"/>
</dbReference>
<dbReference type="PRINTS" id="PR01415">
    <property type="entry name" value="ANKYRIN"/>
</dbReference>
<feature type="compositionally biased region" description="Polar residues" evidence="8">
    <location>
        <begin position="805"/>
        <end position="819"/>
    </location>
</feature>
<dbReference type="EMBL" id="CH473970">
    <property type="protein sequence ID" value="EDM09025.1"/>
    <property type="molecule type" value="Genomic_DNA"/>
</dbReference>
<dbReference type="FunFam" id="1.25.40.20:FF:000827">
    <property type="entry name" value="Ankyrin 1"/>
    <property type="match status" value="1"/>
</dbReference>
<feature type="domain" description="ZU5" evidence="9">
    <location>
        <begin position="985"/>
        <end position="1131"/>
    </location>
</feature>
<dbReference type="FunFam" id="2.60.40.2660:FF:000002">
    <property type="entry name" value="Ankyrin-1 isoform B"/>
    <property type="match status" value="1"/>
</dbReference>
<dbReference type="Proteomes" id="UP000234681">
    <property type="component" value="Chromosome 16"/>
</dbReference>
<dbReference type="Pfam" id="PF00791">
    <property type="entry name" value="ZU5"/>
    <property type="match status" value="1"/>
</dbReference>
<feature type="repeat" description="ANK" evidence="7">
    <location>
        <begin position="640"/>
        <end position="672"/>
    </location>
</feature>
<dbReference type="Pfam" id="PF00023">
    <property type="entry name" value="Ank"/>
    <property type="match status" value="3"/>
</dbReference>
<dbReference type="Gene3D" id="1.25.40.20">
    <property type="entry name" value="Ankyrin repeat-containing domain"/>
    <property type="match status" value="4"/>
</dbReference>
<feature type="region of interest" description="Disordered" evidence="8">
    <location>
        <begin position="1573"/>
        <end position="1614"/>
    </location>
</feature>
<dbReference type="InterPro" id="IPR002110">
    <property type="entry name" value="Ankyrin_rpt"/>
</dbReference>
<feature type="region of interest" description="Disordered" evidence="8">
    <location>
        <begin position="1473"/>
        <end position="1498"/>
    </location>
</feature>
<feature type="repeat" description="ANK" evidence="7">
    <location>
        <begin position="442"/>
        <end position="474"/>
    </location>
</feature>
<accession>A6IW46</accession>
<feature type="repeat" description="ANK" evidence="7">
    <location>
        <begin position="310"/>
        <end position="342"/>
    </location>
</feature>
<keyword evidence="4" id="KW-0677">Repeat</keyword>
<evidence type="ECO:0000256" key="4">
    <source>
        <dbReference type="ARBA" id="ARBA00022737"/>
    </source>
</evidence>
<dbReference type="FunFam" id="2.60.220.30:FF:000002">
    <property type="entry name" value="Ankyrin-3 isoform 2"/>
    <property type="match status" value="1"/>
</dbReference>
<evidence type="ECO:0000256" key="1">
    <source>
        <dbReference type="ARBA" id="ARBA00004370"/>
    </source>
</evidence>
<dbReference type="PROSITE" id="PS50297">
    <property type="entry name" value="ANK_REP_REGION"/>
    <property type="match status" value="17"/>
</dbReference>
<feature type="repeat" description="ANK" evidence="7">
    <location>
        <begin position="145"/>
        <end position="177"/>
    </location>
</feature>
<feature type="repeat" description="ANK" evidence="7">
    <location>
        <begin position="178"/>
        <end position="210"/>
    </location>
</feature>
<dbReference type="InterPro" id="IPR036770">
    <property type="entry name" value="Ankyrin_rpt-contain_sf"/>
</dbReference>
<feature type="repeat" description="ANK" evidence="7">
    <location>
        <begin position="83"/>
        <end position="107"/>
    </location>
</feature>
<dbReference type="Gene3D" id="2.60.40.2660">
    <property type="match status" value="1"/>
</dbReference>
<organism evidence="10">
    <name type="scientific">Rattus norvegicus</name>
    <name type="common">Rat</name>
    <dbReference type="NCBI Taxonomy" id="10116"/>
    <lineage>
        <taxon>Eukaryota</taxon>
        <taxon>Metazoa</taxon>
        <taxon>Chordata</taxon>
        <taxon>Craniata</taxon>
        <taxon>Vertebrata</taxon>
        <taxon>Euteleostomi</taxon>
        <taxon>Mammalia</taxon>
        <taxon>Eutheria</taxon>
        <taxon>Euarchontoglires</taxon>
        <taxon>Glires</taxon>
        <taxon>Rodentia</taxon>
        <taxon>Myomorpha</taxon>
        <taxon>Muroidea</taxon>
        <taxon>Muridae</taxon>
        <taxon>Murinae</taxon>
        <taxon>Rattus</taxon>
    </lineage>
</organism>
<feature type="repeat" description="ANK" evidence="7">
    <location>
        <begin position="409"/>
        <end position="441"/>
    </location>
</feature>
<comment type="subcellular location">
    <subcellularLocation>
        <location evidence="2">Cytoplasm</location>
    </subcellularLocation>
    <subcellularLocation>
        <location evidence="1">Membrane</location>
    </subcellularLocation>
</comment>
<dbReference type="FunFam" id="1.25.40.20:FF:000428">
    <property type="entry name" value="Ankyrin, isoform B"/>
    <property type="match status" value="1"/>
</dbReference>
<evidence type="ECO:0000256" key="3">
    <source>
        <dbReference type="ARBA" id="ARBA00022490"/>
    </source>
</evidence>
<dbReference type="SUPFAM" id="SSF48403">
    <property type="entry name" value="Ankyrin repeat"/>
    <property type="match status" value="2"/>
</dbReference>
<dbReference type="GO" id="GO:0016020">
    <property type="term" value="C:membrane"/>
    <property type="evidence" value="ECO:0007669"/>
    <property type="project" value="UniProtKB-SubCell"/>
</dbReference>
<feature type="repeat" description="ANK" evidence="7">
    <location>
        <begin position="376"/>
        <end position="408"/>
    </location>
</feature>
<dbReference type="PROSITE" id="PS51145">
    <property type="entry name" value="ZU5"/>
    <property type="match status" value="2"/>
</dbReference>
<dbReference type="SMART" id="SM00248">
    <property type="entry name" value="ANK"/>
    <property type="match status" value="20"/>
</dbReference>
<reference evidence="10" key="2">
    <citation type="submission" date="2005-09" db="EMBL/GenBank/DDBJ databases">
        <authorList>
            <person name="Mural R.J."/>
            <person name="Li P.W."/>
            <person name="Adams M.D."/>
            <person name="Amanatides P.G."/>
            <person name="Baden-Tillson H."/>
            <person name="Barnstead M."/>
            <person name="Chin S.H."/>
            <person name="Dew I."/>
            <person name="Evans C.A."/>
            <person name="Ferriera S."/>
            <person name="Flanigan M."/>
            <person name="Fosler C."/>
            <person name="Glodek A."/>
            <person name="Gu Z."/>
            <person name="Holt R.A."/>
            <person name="Jennings D."/>
            <person name="Kraft C.L."/>
            <person name="Lu F."/>
            <person name="Nguyen T."/>
            <person name="Nusskern D.R."/>
            <person name="Pfannkoch C.M."/>
            <person name="Sitter C."/>
            <person name="Sutton G.G."/>
            <person name="Venter J.C."/>
            <person name="Wang Z."/>
            <person name="Woodage T."/>
            <person name="Zheng X.H."/>
            <person name="Zhong F."/>
        </authorList>
    </citation>
    <scope>NUCLEOTIDE SEQUENCE</scope>
    <source>
        <strain evidence="10">BN</strain>
    </source>
</reference>
<dbReference type="PROSITE" id="PS50088">
    <property type="entry name" value="ANK_REPEAT"/>
    <property type="match status" value="17"/>
</dbReference>
<evidence type="ECO:0000256" key="8">
    <source>
        <dbReference type="SAM" id="MobiDB-lite"/>
    </source>
</evidence>
<keyword evidence="3" id="KW-0963">Cytoplasm</keyword>